<dbReference type="OrthoDB" id="3823543at2"/>
<comment type="caution">
    <text evidence="2">The sequence shown here is derived from an EMBL/GenBank/DDBJ whole genome shotgun (WGS) entry which is preliminary data.</text>
</comment>
<feature type="transmembrane region" description="Helical" evidence="1">
    <location>
        <begin position="12"/>
        <end position="33"/>
    </location>
</feature>
<gene>
    <name evidence="2" type="ORF">DFR56_102240</name>
</gene>
<organism evidence="2 3">
    <name type="scientific">Pseudogracilibacillus auburnensis</name>
    <dbReference type="NCBI Taxonomy" id="1494959"/>
    <lineage>
        <taxon>Bacteria</taxon>
        <taxon>Bacillati</taxon>
        <taxon>Bacillota</taxon>
        <taxon>Bacilli</taxon>
        <taxon>Bacillales</taxon>
        <taxon>Bacillaceae</taxon>
        <taxon>Pseudogracilibacillus</taxon>
    </lineage>
</organism>
<protein>
    <submittedName>
        <fullName evidence="2">Uncharacterized protein</fullName>
    </submittedName>
</protein>
<evidence type="ECO:0000313" key="3">
    <source>
        <dbReference type="Proteomes" id="UP000247978"/>
    </source>
</evidence>
<dbReference type="EMBL" id="QJJQ01000002">
    <property type="protein sequence ID" value="PXW89463.1"/>
    <property type="molecule type" value="Genomic_DNA"/>
</dbReference>
<keyword evidence="3" id="KW-1185">Reference proteome</keyword>
<keyword evidence="1" id="KW-0812">Transmembrane</keyword>
<evidence type="ECO:0000313" key="2">
    <source>
        <dbReference type="EMBL" id="PXW89463.1"/>
    </source>
</evidence>
<dbReference type="AlphaFoldDB" id="A0A2V3W528"/>
<dbReference type="RefSeq" id="WP_110394184.1">
    <property type="nucleotide sequence ID" value="NZ_JBHUHB010000001.1"/>
</dbReference>
<sequence>MEESQSAKFSCLLFLFIILFIFCIHVAILFTSIRDYKMHTEEISLLESDIQTLSNQKKRNRLFYFLPNQHPVVLMKESSSIRMQELNKDGSDIIQEQILDSDPFHHMIVAYQKDGLAIVTKGASVLEGNNHVNFYYYESGQPLKKLDSQPFFIETYLDQSAKVFNNEIYLVGKDEKEDFITSSMINLTIQMHRLADETGLQQVISSKLQNNSVISNLVPMIEIQLYDFGLQTVKNQPFPVAKEHRSDNKNMVQHYVHDPVVAIVMNNQFVQYDLLNDEIIQPIEMPEPLYDPKAFSLPDYTVVIGKSSPTKSSEVIGFITNPSGQNVQPLLIEKGKFLQSYDEKTFNVTQMGKQLYLASETGAGVFDLVTNEFISYSEKQYDELLLSPILKKETELTRLHEEDDGLSIQKFFHFILNDSAGKGVVLSFSIFMAFPFLFVIISLVVHHHKEANMKKAYRHGGKKQIATIENIDRTRITANDDSQVNLTIVFAHQNEMIKKEVKMYADILYPPQIGDTVQILYDPILDKVFLLKETK</sequence>
<name>A0A2V3W528_9BACI</name>
<keyword evidence="1" id="KW-0472">Membrane</keyword>
<keyword evidence="1" id="KW-1133">Transmembrane helix</keyword>
<reference evidence="2 3" key="1">
    <citation type="submission" date="2018-05" db="EMBL/GenBank/DDBJ databases">
        <title>Genomic Encyclopedia of Type Strains, Phase IV (KMG-IV): sequencing the most valuable type-strain genomes for metagenomic binning, comparative biology and taxonomic classification.</title>
        <authorList>
            <person name="Goeker M."/>
        </authorList>
    </citation>
    <scope>NUCLEOTIDE SEQUENCE [LARGE SCALE GENOMIC DNA]</scope>
    <source>
        <strain evidence="2 3">DSM 28556</strain>
    </source>
</reference>
<accession>A0A2V3W528</accession>
<feature type="transmembrane region" description="Helical" evidence="1">
    <location>
        <begin position="424"/>
        <end position="445"/>
    </location>
</feature>
<evidence type="ECO:0000256" key="1">
    <source>
        <dbReference type="SAM" id="Phobius"/>
    </source>
</evidence>
<dbReference type="Proteomes" id="UP000247978">
    <property type="component" value="Unassembled WGS sequence"/>
</dbReference>
<proteinExistence type="predicted"/>